<dbReference type="InParanoid" id="D5GPM4"/>
<feature type="region of interest" description="Disordered" evidence="1">
    <location>
        <begin position="45"/>
        <end position="78"/>
    </location>
</feature>
<dbReference type="Proteomes" id="UP000006911">
    <property type="component" value="Unassembled WGS sequence"/>
</dbReference>
<evidence type="ECO:0000256" key="1">
    <source>
        <dbReference type="SAM" id="MobiDB-lite"/>
    </source>
</evidence>
<accession>D5GPM4</accession>
<proteinExistence type="predicted"/>
<gene>
    <name evidence="2" type="ORF">GSTUM_00011924001</name>
</gene>
<protein>
    <submittedName>
        <fullName evidence="2">(Perigord truffle) hypothetical protein</fullName>
    </submittedName>
</protein>
<sequence>MLPAVPSILHCTLQCCPGWLLLSPNPANINNPSRPVARRIASMMSSTFDPSRAPNSTITRQSLIRRKNPPPRLPSPDRTTQSICVLTLALCERAGSRMDRYCIMKT</sequence>
<evidence type="ECO:0000313" key="3">
    <source>
        <dbReference type="Proteomes" id="UP000006911"/>
    </source>
</evidence>
<dbReference type="KEGG" id="tml:GSTUM_00011924001"/>
<name>D5GPM4_TUBMM</name>
<dbReference type="EMBL" id="FN430376">
    <property type="protein sequence ID" value="CAZ86467.1"/>
    <property type="molecule type" value="Genomic_DNA"/>
</dbReference>
<keyword evidence="3" id="KW-1185">Reference proteome</keyword>
<reference evidence="2 3" key="1">
    <citation type="journal article" date="2010" name="Nature">
        <title>Perigord black truffle genome uncovers evolutionary origins and mechanisms of symbiosis.</title>
        <authorList>
            <person name="Martin F."/>
            <person name="Kohler A."/>
            <person name="Murat C."/>
            <person name="Balestrini R."/>
            <person name="Coutinho P.M."/>
            <person name="Jaillon O."/>
            <person name="Montanini B."/>
            <person name="Morin E."/>
            <person name="Noel B."/>
            <person name="Percudani R."/>
            <person name="Porcel B."/>
            <person name="Rubini A."/>
            <person name="Amicucci A."/>
            <person name="Amselem J."/>
            <person name="Anthouard V."/>
            <person name="Arcioni S."/>
            <person name="Artiguenave F."/>
            <person name="Aury J.M."/>
            <person name="Ballario P."/>
            <person name="Bolchi A."/>
            <person name="Brenna A."/>
            <person name="Brun A."/>
            <person name="Buee M."/>
            <person name="Cantarel B."/>
            <person name="Chevalier G."/>
            <person name="Couloux A."/>
            <person name="Da Silva C."/>
            <person name="Denoeud F."/>
            <person name="Duplessis S."/>
            <person name="Ghignone S."/>
            <person name="Hilselberger B."/>
            <person name="Iotti M."/>
            <person name="Marcais B."/>
            <person name="Mello A."/>
            <person name="Miranda M."/>
            <person name="Pacioni G."/>
            <person name="Quesneville H."/>
            <person name="Riccioni C."/>
            <person name="Ruotolo R."/>
            <person name="Splivallo R."/>
            <person name="Stocchi V."/>
            <person name="Tisserant E."/>
            <person name="Viscomi A.R."/>
            <person name="Zambonelli A."/>
            <person name="Zampieri E."/>
            <person name="Henrissat B."/>
            <person name="Lebrun M.H."/>
            <person name="Paolocci F."/>
            <person name="Bonfante P."/>
            <person name="Ottonello S."/>
            <person name="Wincker P."/>
        </authorList>
    </citation>
    <scope>NUCLEOTIDE SEQUENCE [LARGE SCALE GENOMIC DNA]</scope>
    <source>
        <strain evidence="2 3">Mel28</strain>
    </source>
</reference>
<feature type="compositionally biased region" description="Polar residues" evidence="1">
    <location>
        <begin position="45"/>
        <end position="62"/>
    </location>
</feature>
<evidence type="ECO:0000313" key="2">
    <source>
        <dbReference type="EMBL" id="CAZ86467.1"/>
    </source>
</evidence>
<dbReference type="AlphaFoldDB" id="D5GPM4"/>
<organism evidence="2 3">
    <name type="scientific">Tuber melanosporum (strain Mel28)</name>
    <name type="common">Perigord black truffle</name>
    <dbReference type="NCBI Taxonomy" id="656061"/>
    <lineage>
        <taxon>Eukaryota</taxon>
        <taxon>Fungi</taxon>
        <taxon>Dikarya</taxon>
        <taxon>Ascomycota</taxon>
        <taxon>Pezizomycotina</taxon>
        <taxon>Pezizomycetes</taxon>
        <taxon>Pezizales</taxon>
        <taxon>Tuberaceae</taxon>
        <taxon>Tuber</taxon>
    </lineage>
</organism>
<dbReference type="HOGENOM" id="CLU_2225122_0_0_1"/>